<gene>
    <name evidence="1" type="ORF">PGTG_15199</name>
</gene>
<sequence>MEWINLSLCFNIRPIELNSKDGTQGGRDLAGGGQQMIIQYGDQHLTGLLRSGVHLASFTHALKTLLEISIRSVTNAISSPIDPATKACTICVDDNGIGIDQDRTS</sequence>
<keyword evidence="2" id="KW-1185">Reference proteome</keyword>
<dbReference type="RefSeq" id="XP_003333415.1">
    <property type="nucleotide sequence ID" value="XM_003333367.1"/>
</dbReference>
<dbReference type="GeneID" id="10542439"/>
<evidence type="ECO:0000313" key="2">
    <source>
        <dbReference type="Proteomes" id="UP000008783"/>
    </source>
</evidence>
<dbReference type="STRING" id="418459.E3KXC3"/>
<accession>E3KXC3</accession>
<dbReference type="HOGENOM" id="CLU_2237934_0_0_1"/>
<name>E3KXC3_PUCGT</name>
<evidence type="ECO:0000313" key="1">
    <source>
        <dbReference type="EMBL" id="EFP88996.1"/>
    </source>
</evidence>
<dbReference type="KEGG" id="pgr:PGTG_15199"/>
<reference key="1">
    <citation type="submission" date="2007-01" db="EMBL/GenBank/DDBJ databases">
        <title>The Genome Sequence of Puccinia graminis f. sp. tritici Strain CRL 75-36-700-3.</title>
        <authorList>
            <consortium name="The Broad Institute Genome Sequencing Platform"/>
            <person name="Birren B."/>
            <person name="Lander E."/>
            <person name="Galagan J."/>
            <person name="Nusbaum C."/>
            <person name="Devon K."/>
            <person name="Cuomo C."/>
            <person name="Jaffe D."/>
            <person name="Butler J."/>
            <person name="Alvarez P."/>
            <person name="Gnerre S."/>
            <person name="Grabherr M."/>
            <person name="Mauceli E."/>
            <person name="Brockman W."/>
            <person name="Young S."/>
            <person name="LaButti K."/>
            <person name="Sykes S."/>
            <person name="DeCaprio D."/>
            <person name="Crawford M."/>
            <person name="Koehrsen M."/>
            <person name="Engels R."/>
            <person name="Montgomery P."/>
            <person name="Pearson M."/>
            <person name="Howarth C."/>
            <person name="Larson L."/>
            <person name="White J."/>
            <person name="Zeng Q."/>
            <person name="Kodira C."/>
            <person name="Yandava C."/>
            <person name="Alvarado L."/>
            <person name="O'Leary S."/>
            <person name="Szabo L."/>
            <person name="Dean R."/>
            <person name="Schein J."/>
        </authorList>
    </citation>
    <scope>NUCLEOTIDE SEQUENCE</scope>
    <source>
        <strain>CRL 75-36-700-3</strain>
    </source>
</reference>
<reference evidence="2" key="2">
    <citation type="journal article" date="2011" name="Proc. Natl. Acad. Sci. U.S.A.">
        <title>Obligate biotrophy features unraveled by the genomic analysis of rust fungi.</title>
        <authorList>
            <person name="Duplessis S."/>
            <person name="Cuomo C.A."/>
            <person name="Lin Y.-C."/>
            <person name="Aerts A."/>
            <person name="Tisserant E."/>
            <person name="Veneault-Fourrey C."/>
            <person name="Joly D.L."/>
            <person name="Hacquard S."/>
            <person name="Amselem J."/>
            <person name="Cantarel B.L."/>
            <person name="Chiu R."/>
            <person name="Coutinho P.M."/>
            <person name="Feau N."/>
            <person name="Field M."/>
            <person name="Frey P."/>
            <person name="Gelhaye E."/>
            <person name="Goldberg J."/>
            <person name="Grabherr M.G."/>
            <person name="Kodira C.D."/>
            <person name="Kohler A."/>
            <person name="Kuees U."/>
            <person name="Lindquist E.A."/>
            <person name="Lucas S.M."/>
            <person name="Mago R."/>
            <person name="Mauceli E."/>
            <person name="Morin E."/>
            <person name="Murat C."/>
            <person name="Pangilinan J.L."/>
            <person name="Park R."/>
            <person name="Pearson M."/>
            <person name="Quesneville H."/>
            <person name="Rouhier N."/>
            <person name="Sakthikumar S."/>
            <person name="Salamov A.A."/>
            <person name="Schmutz J."/>
            <person name="Selles B."/>
            <person name="Shapiro H."/>
            <person name="Tanguay P."/>
            <person name="Tuskan G.A."/>
            <person name="Henrissat B."/>
            <person name="Van de Peer Y."/>
            <person name="Rouze P."/>
            <person name="Ellis J.G."/>
            <person name="Dodds P.N."/>
            <person name="Schein J.E."/>
            <person name="Zhong S."/>
            <person name="Hamelin R.C."/>
            <person name="Grigoriev I.V."/>
            <person name="Szabo L.J."/>
            <person name="Martin F."/>
        </authorList>
    </citation>
    <scope>NUCLEOTIDE SEQUENCE [LARGE SCALE GENOMIC DNA]</scope>
    <source>
        <strain evidence="2">CRL 75-36-700-3 / race SCCL</strain>
    </source>
</reference>
<dbReference type="AlphaFoldDB" id="E3KXC3"/>
<dbReference type="VEuPathDB" id="FungiDB:PGTG_15199"/>
<proteinExistence type="predicted"/>
<dbReference type="Proteomes" id="UP000008783">
    <property type="component" value="Unassembled WGS sequence"/>
</dbReference>
<dbReference type="InParanoid" id="E3KXC3"/>
<organism evidence="1 2">
    <name type="scientific">Puccinia graminis f. sp. tritici (strain CRL 75-36-700-3 / race SCCL)</name>
    <name type="common">Black stem rust fungus</name>
    <dbReference type="NCBI Taxonomy" id="418459"/>
    <lineage>
        <taxon>Eukaryota</taxon>
        <taxon>Fungi</taxon>
        <taxon>Dikarya</taxon>
        <taxon>Basidiomycota</taxon>
        <taxon>Pucciniomycotina</taxon>
        <taxon>Pucciniomycetes</taxon>
        <taxon>Pucciniales</taxon>
        <taxon>Pucciniaceae</taxon>
        <taxon>Puccinia</taxon>
    </lineage>
</organism>
<protein>
    <submittedName>
        <fullName evidence="1">Uncharacterized protein</fullName>
    </submittedName>
</protein>
<dbReference type="EMBL" id="DS178318">
    <property type="protein sequence ID" value="EFP88996.1"/>
    <property type="molecule type" value="Genomic_DNA"/>
</dbReference>
<dbReference type="OrthoDB" id="10622200at2759"/>